<feature type="domain" description="Reverse transcriptase" evidence="12">
    <location>
        <begin position="346"/>
        <end position="525"/>
    </location>
</feature>
<dbReference type="GO" id="GO:0006508">
    <property type="term" value="P:proteolysis"/>
    <property type="evidence" value="ECO:0007669"/>
    <property type="project" value="UniProtKB-KW"/>
</dbReference>
<evidence type="ECO:0000256" key="1">
    <source>
        <dbReference type="ARBA" id="ARBA00010879"/>
    </source>
</evidence>
<dbReference type="EC" id="3.1.26.4" evidence="2"/>
<dbReference type="InterPro" id="IPR043128">
    <property type="entry name" value="Rev_trsase/Diguanyl_cyclase"/>
</dbReference>
<keyword evidence="7" id="KW-0255">Endonuclease</keyword>
<dbReference type="Pfam" id="PF17917">
    <property type="entry name" value="RT_RNaseH"/>
    <property type="match status" value="1"/>
</dbReference>
<evidence type="ECO:0000256" key="3">
    <source>
        <dbReference type="ARBA" id="ARBA00022670"/>
    </source>
</evidence>
<keyword evidence="9" id="KW-0695">RNA-directed DNA polymerase</keyword>
<evidence type="ECO:0000313" key="15">
    <source>
        <dbReference type="Proteomes" id="UP001108240"/>
    </source>
</evidence>
<dbReference type="FunFam" id="3.10.10.10:FF:000007">
    <property type="entry name" value="Retrovirus-related Pol polyprotein from transposon 17.6-like Protein"/>
    <property type="match status" value="1"/>
</dbReference>
<dbReference type="CDD" id="cd09274">
    <property type="entry name" value="RNase_HI_RT_Ty3"/>
    <property type="match status" value="1"/>
</dbReference>
<dbReference type="PANTHER" id="PTHR37984:SF5">
    <property type="entry name" value="PROTEIN NYNRIN-LIKE"/>
    <property type="match status" value="1"/>
</dbReference>
<keyword evidence="6" id="KW-0540">Nuclease</keyword>
<reference evidence="14" key="1">
    <citation type="submission" date="2025-08" db="UniProtKB">
        <authorList>
            <consortium name="Ensembl"/>
        </authorList>
    </citation>
    <scope>IDENTIFICATION</scope>
</reference>
<feature type="compositionally biased region" description="Basic and acidic residues" evidence="11">
    <location>
        <begin position="276"/>
        <end position="305"/>
    </location>
</feature>
<dbReference type="InterPro" id="IPR000477">
    <property type="entry name" value="RT_dom"/>
</dbReference>
<dbReference type="InterPro" id="IPR001584">
    <property type="entry name" value="Integrase_cat-core"/>
</dbReference>
<feature type="region of interest" description="Disordered" evidence="11">
    <location>
        <begin position="265"/>
        <end position="309"/>
    </location>
</feature>
<proteinExistence type="inferred from homology"/>
<dbReference type="AlphaFoldDB" id="A0A9J7ZT45"/>
<dbReference type="InterPro" id="IPR041588">
    <property type="entry name" value="Integrase_H2C2"/>
</dbReference>
<keyword evidence="4" id="KW-0808">Transferase</keyword>
<dbReference type="InterPro" id="IPR043502">
    <property type="entry name" value="DNA/RNA_pol_sf"/>
</dbReference>
<evidence type="ECO:0000256" key="6">
    <source>
        <dbReference type="ARBA" id="ARBA00022722"/>
    </source>
</evidence>
<dbReference type="InterPro" id="IPR012337">
    <property type="entry name" value="RNaseH-like_sf"/>
</dbReference>
<organism evidence="14 15">
    <name type="scientific">Cyprinus carpio carpio</name>
    <dbReference type="NCBI Taxonomy" id="630221"/>
    <lineage>
        <taxon>Eukaryota</taxon>
        <taxon>Metazoa</taxon>
        <taxon>Chordata</taxon>
        <taxon>Craniata</taxon>
        <taxon>Vertebrata</taxon>
        <taxon>Euteleostomi</taxon>
        <taxon>Actinopterygii</taxon>
        <taxon>Neopterygii</taxon>
        <taxon>Teleostei</taxon>
        <taxon>Ostariophysi</taxon>
        <taxon>Cypriniformes</taxon>
        <taxon>Cyprinidae</taxon>
        <taxon>Cyprininae</taxon>
        <taxon>Cyprinus</taxon>
    </lineage>
</organism>
<dbReference type="GO" id="GO:0003964">
    <property type="term" value="F:RNA-directed DNA polymerase activity"/>
    <property type="evidence" value="ECO:0007669"/>
    <property type="project" value="UniProtKB-KW"/>
</dbReference>
<dbReference type="CDD" id="cd01647">
    <property type="entry name" value="RT_LTR"/>
    <property type="match status" value="1"/>
</dbReference>
<dbReference type="Gene3D" id="3.10.10.10">
    <property type="entry name" value="HIV Type 1 Reverse Transcriptase, subunit A, domain 1"/>
    <property type="match status" value="1"/>
</dbReference>
<dbReference type="FunFam" id="1.10.340.70:FF:000001">
    <property type="entry name" value="Retrovirus-related Pol polyprotein from transposon gypsy-like Protein"/>
    <property type="match status" value="1"/>
</dbReference>
<evidence type="ECO:0000256" key="4">
    <source>
        <dbReference type="ARBA" id="ARBA00022679"/>
    </source>
</evidence>
<dbReference type="Proteomes" id="UP001108240">
    <property type="component" value="Unplaced"/>
</dbReference>
<evidence type="ECO:0000256" key="8">
    <source>
        <dbReference type="ARBA" id="ARBA00022801"/>
    </source>
</evidence>
<keyword evidence="3" id="KW-0645">Protease</keyword>
<dbReference type="GO" id="GO:0004523">
    <property type="term" value="F:RNA-DNA hybrid ribonuclease activity"/>
    <property type="evidence" value="ECO:0007669"/>
    <property type="project" value="UniProtKB-EC"/>
</dbReference>
<dbReference type="GO" id="GO:0003676">
    <property type="term" value="F:nucleic acid binding"/>
    <property type="evidence" value="ECO:0007669"/>
    <property type="project" value="InterPro"/>
</dbReference>
<dbReference type="PROSITE" id="PS50994">
    <property type="entry name" value="INTEGRASE"/>
    <property type="match status" value="1"/>
</dbReference>
<evidence type="ECO:0000313" key="14">
    <source>
        <dbReference type="Ensembl" id="ENSCCRP00000135637.1"/>
    </source>
</evidence>
<name>A0A9J7ZT45_CYPCA</name>
<keyword evidence="5" id="KW-0548">Nucleotidyltransferase</keyword>
<dbReference type="InterPro" id="IPR050951">
    <property type="entry name" value="Retrovirus_Pol_polyprotein"/>
</dbReference>
<dbReference type="OMA" id="ADITACE"/>
<comment type="similarity">
    <text evidence="1">Belongs to the beta type-B retroviral polymerase family. HERV class-II K(HML-2) pol subfamily.</text>
</comment>
<dbReference type="GO" id="GO:0008233">
    <property type="term" value="F:peptidase activity"/>
    <property type="evidence" value="ECO:0007669"/>
    <property type="project" value="UniProtKB-KW"/>
</dbReference>
<dbReference type="Pfam" id="PF00078">
    <property type="entry name" value="RVT_1"/>
    <property type="match status" value="1"/>
</dbReference>
<protein>
    <recommendedName>
        <fullName evidence="10">Gypsy retrotransposon integrase-like protein 1</fullName>
        <ecNumber evidence="2">3.1.26.4</ecNumber>
    </recommendedName>
</protein>
<evidence type="ECO:0000256" key="2">
    <source>
        <dbReference type="ARBA" id="ARBA00012180"/>
    </source>
</evidence>
<dbReference type="PROSITE" id="PS50878">
    <property type="entry name" value="RT_POL"/>
    <property type="match status" value="1"/>
</dbReference>
<dbReference type="Gene3D" id="3.30.420.10">
    <property type="entry name" value="Ribonuclease H-like superfamily/Ribonuclease H"/>
    <property type="match status" value="1"/>
</dbReference>
<dbReference type="FunFam" id="3.30.70.270:FF:000020">
    <property type="entry name" value="Transposon Tf2-6 polyprotein-like Protein"/>
    <property type="match status" value="1"/>
</dbReference>
<evidence type="ECO:0000256" key="5">
    <source>
        <dbReference type="ARBA" id="ARBA00022695"/>
    </source>
</evidence>
<dbReference type="Ensembl" id="ENSCCRT00000114691.1">
    <property type="protein sequence ID" value="ENSCCRP00000135637.1"/>
    <property type="gene ID" value="ENSCCRG00000074629.1"/>
</dbReference>
<dbReference type="InterPro" id="IPR041373">
    <property type="entry name" value="RT_RNaseH"/>
</dbReference>
<keyword evidence="8" id="KW-0378">Hydrolase</keyword>
<dbReference type="FunFam" id="3.10.20.370:FF:000001">
    <property type="entry name" value="Retrovirus-related Pol polyprotein from transposon 17.6-like protein"/>
    <property type="match status" value="1"/>
</dbReference>
<evidence type="ECO:0000256" key="7">
    <source>
        <dbReference type="ARBA" id="ARBA00022759"/>
    </source>
</evidence>
<dbReference type="GeneTree" id="ENSGT00940000165177"/>
<sequence length="1026" mass="116899">MSEADSARDLPAASSSHAVQRFNGHFPPIFLGDGKEDFLHWCRRFEVTVEASADFDNARLAKFLPTCLGGTAFNYWDSLPSDIKKDYKQVKEKMKAVFGKRVYLSTFQSYVNARTRLPGEALQVFAAEISHLVDEAFPTYEANAKNGEKFRRFVAGIEPYLQLRIHEQGVDTLDAALALALQIEQAHQASKVLLPSHPQQWTTLAAGVFPGSTLNVLPQTVPTSPCSTMSTALPAVHSATSGDFMKLQRTLESLTERVDQLQLEVNRQRYAGRHTSSPDRQRRSLTPDDSRGRTSERRSQHDQDYGRTSLVTHKIRTIDDTPISQRAYRTSPALKAEIHRQVEKLKAQDILEDSDSPWSSPVVMVRKKDNTYRFCVDYRKLNSVTITDAHPLPRIDDSLDALSGSQYFSTMDMSSGYWQVELDPNDRKKTAFTTGDGLYHFKVMPMGLKNSPPTFQRLMELVLRGLHWTKCVIYLDDIICMGKDFEDHMKNLTDILTRFREAVLKLNPAKCHFCEPSVTYMGHVVSKDGLSLDPAHSEKVRDWPTPKSATEVRAFLGLCSYYRRFVRDYAFKAQSLHRLTHKDVRFEWTDECSVAFQQLKVVLSQTQDGKERVVAYASHVLTSTERKWSTYDKELWAIVWSFRHFRHYLSNSPFTIVTDHKPLVGLRKLNFDIDPTGRRGRWAMELDPYEWVIIHKDGKSHTNADAMSRIPVDSSTTPTPLTQTVSIQTDDLPLTSQTDDFVGVNGTEIQPKVETQICLTECEIDDGLSESTVQMLCTSLGEEEKDITYYQKTDALLSQVSSWVENHKRPNLRQVKGKLRQLWWQVPRMVLKGGVLCRTAYSAPGKPQTYQVVIPDVLIQDTLHYLHGDPCSGHYSAERTLKRAQSLCFWPGMRSAIEQHCESCEACESRKKPVPQRRAPLQSISTVRPFQFVCTDITELPVTSCGNRYVLVVQDHFTKYVNAYPMVDQTAGTVARLLCDQYIPEHGVPEELFSDQGRQYESQILQDICKRLNICKKENYTLPPSW</sequence>
<dbReference type="GO" id="GO:0015074">
    <property type="term" value="P:DNA integration"/>
    <property type="evidence" value="ECO:0007669"/>
    <property type="project" value="InterPro"/>
</dbReference>
<dbReference type="Pfam" id="PF00665">
    <property type="entry name" value="rve"/>
    <property type="match status" value="1"/>
</dbReference>
<evidence type="ECO:0000259" key="13">
    <source>
        <dbReference type="PROSITE" id="PS50994"/>
    </source>
</evidence>
<evidence type="ECO:0000256" key="10">
    <source>
        <dbReference type="ARBA" id="ARBA00039658"/>
    </source>
</evidence>
<evidence type="ECO:0000259" key="12">
    <source>
        <dbReference type="PROSITE" id="PS50878"/>
    </source>
</evidence>
<dbReference type="Pfam" id="PF17921">
    <property type="entry name" value="Integrase_H2C2"/>
    <property type="match status" value="1"/>
</dbReference>
<dbReference type="InterPro" id="IPR036397">
    <property type="entry name" value="RNaseH_sf"/>
</dbReference>
<dbReference type="Gene3D" id="3.30.70.270">
    <property type="match status" value="2"/>
</dbReference>
<dbReference type="SUPFAM" id="SSF56672">
    <property type="entry name" value="DNA/RNA polymerases"/>
    <property type="match status" value="1"/>
</dbReference>
<dbReference type="Gene3D" id="1.10.340.70">
    <property type="match status" value="1"/>
</dbReference>
<feature type="domain" description="Integrase catalytic" evidence="13">
    <location>
        <begin position="925"/>
        <end position="1026"/>
    </location>
</feature>
<reference evidence="14" key="2">
    <citation type="submission" date="2025-09" db="UniProtKB">
        <authorList>
            <consortium name="Ensembl"/>
        </authorList>
    </citation>
    <scope>IDENTIFICATION</scope>
</reference>
<evidence type="ECO:0000256" key="9">
    <source>
        <dbReference type="ARBA" id="ARBA00022918"/>
    </source>
</evidence>
<accession>A0A9J7ZT45</accession>
<dbReference type="SUPFAM" id="SSF53098">
    <property type="entry name" value="Ribonuclease H-like"/>
    <property type="match status" value="1"/>
</dbReference>
<keyword evidence="15" id="KW-1185">Reference proteome</keyword>
<evidence type="ECO:0000256" key="11">
    <source>
        <dbReference type="SAM" id="MobiDB-lite"/>
    </source>
</evidence>
<dbReference type="PANTHER" id="PTHR37984">
    <property type="entry name" value="PROTEIN CBG26694"/>
    <property type="match status" value="1"/>
</dbReference>